<dbReference type="GO" id="GO:0070681">
    <property type="term" value="P:glutaminyl-tRNAGln biosynthesis via transamidation"/>
    <property type="evidence" value="ECO:0007669"/>
    <property type="project" value="TreeGrafter"/>
</dbReference>
<dbReference type="GO" id="GO:0006412">
    <property type="term" value="P:translation"/>
    <property type="evidence" value="ECO:0007669"/>
    <property type="project" value="UniProtKB-UniRule"/>
</dbReference>
<dbReference type="InterPro" id="IPR036113">
    <property type="entry name" value="Asp/Glu-ADT_sf_sub_c"/>
</dbReference>
<organism evidence="2 3">
    <name type="scientific">Candidatus Uhrbacteria bacterium RIFCSPHIGHO2_02_FULL_57_19</name>
    <dbReference type="NCBI Taxonomy" id="1802391"/>
    <lineage>
        <taxon>Bacteria</taxon>
        <taxon>Candidatus Uhriibacteriota</taxon>
    </lineage>
</organism>
<reference evidence="2 3" key="1">
    <citation type="journal article" date="2016" name="Nat. Commun.">
        <title>Thousands of microbial genomes shed light on interconnected biogeochemical processes in an aquifer system.</title>
        <authorList>
            <person name="Anantharaman K."/>
            <person name="Brown C.T."/>
            <person name="Hug L.A."/>
            <person name="Sharon I."/>
            <person name="Castelle C.J."/>
            <person name="Probst A.J."/>
            <person name="Thomas B.C."/>
            <person name="Singh A."/>
            <person name="Wilkins M.J."/>
            <person name="Karaoz U."/>
            <person name="Brodie E.L."/>
            <person name="Williams K.H."/>
            <person name="Hubbard S.S."/>
            <person name="Banfield J.F."/>
        </authorList>
    </citation>
    <scope>NUCLEOTIDE SEQUENCE [LARGE SCALE GENOMIC DNA]</scope>
</reference>
<protein>
    <recommendedName>
        <fullName evidence="1">Aspartyl/glutamyl-tRNA(Asn/Gln) amidotransferase subunit C</fullName>
        <shortName evidence="1">Asp/Glu-ADT subunit C</shortName>
        <ecNumber evidence="1">6.3.5.-</ecNumber>
    </recommendedName>
</protein>
<dbReference type="SUPFAM" id="SSF141000">
    <property type="entry name" value="Glu-tRNAGln amidotransferase C subunit"/>
    <property type="match status" value="1"/>
</dbReference>
<proteinExistence type="inferred from homology"/>
<comment type="similarity">
    <text evidence="1">Belongs to the GatC family.</text>
</comment>
<dbReference type="PANTHER" id="PTHR15004:SF0">
    <property type="entry name" value="GLUTAMYL-TRNA(GLN) AMIDOTRANSFERASE SUBUNIT C, MITOCHONDRIAL"/>
    <property type="match status" value="1"/>
</dbReference>
<dbReference type="NCBIfam" id="TIGR00135">
    <property type="entry name" value="gatC"/>
    <property type="match status" value="1"/>
</dbReference>
<dbReference type="HAMAP" id="MF_00122">
    <property type="entry name" value="GatC"/>
    <property type="match status" value="1"/>
</dbReference>
<gene>
    <name evidence="1" type="primary">gatC</name>
    <name evidence="2" type="ORF">A3D72_00405</name>
</gene>
<keyword evidence="1" id="KW-0547">Nucleotide-binding</keyword>
<keyword evidence="1" id="KW-0648">Protein biosynthesis</keyword>
<comment type="subunit">
    <text evidence="1">Heterotrimer of A, B and C subunits.</text>
</comment>
<keyword evidence="1" id="KW-0067">ATP-binding</keyword>
<comment type="catalytic activity">
    <reaction evidence="1">
        <text>L-aspartyl-tRNA(Asn) + L-glutamine + ATP + H2O = L-asparaginyl-tRNA(Asn) + L-glutamate + ADP + phosphate + 2 H(+)</text>
        <dbReference type="Rhea" id="RHEA:14513"/>
        <dbReference type="Rhea" id="RHEA-COMP:9674"/>
        <dbReference type="Rhea" id="RHEA-COMP:9677"/>
        <dbReference type="ChEBI" id="CHEBI:15377"/>
        <dbReference type="ChEBI" id="CHEBI:15378"/>
        <dbReference type="ChEBI" id="CHEBI:29985"/>
        <dbReference type="ChEBI" id="CHEBI:30616"/>
        <dbReference type="ChEBI" id="CHEBI:43474"/>
        <dbReference type="ChEBI" id="CHEBI:58359"/>
        <dbReference type="ChEBI" id="CHEBI:78515"/>
        <dbReference type="ChEBI" id="CHEBI:78516"/>
        <dbReference type="ChEBI" id="CHEBI:456216"/>
    </reaction>
</comment>
<dbReference type="GO" id="GO:0006450">
    <property type="term" value="P:regulation of translational fidelity"/>
    <property type="evidence" value="ECO:0007669"/>
    <property type="project" value="InterPro"/>
</dbReference>
<sequence>MKITEQQIEHLADLARIELTDVEKVKFGSQLSAILGYVNKLNQLDTEGVPATSQVTGLLNVWREDHIEGCEPAARELIVENFPDRQENLVKVKGVFKATPEEF</sequence>
<dbReference type="GO" id="GO:0005524">
    <property type="term" value="F:ATP binding"/>
    <property type="evidence" value="ECO:0007669"/>
    <property type="project" value="UniProtKB-KW"/>
</dbReference>
<name>A0A1F7U867_9BACT</name>
<comment type="caution">
    <text evidence="2">The sequence shown here is derived from an EMBL/GenBank/DDBJ whole genome shotgun (WGS) entry which is preliminary data.</text>
</comment>
<dbReference type="Pfam" id="PF02686">
    <property type="entry name" value="GatC"/>
    <property type="match status" value="1"/>
</dbReference>
<comment type="catalytic activity">
    <reaction evidence="1">
        <text>L-glutamyl-tRNA(Gln) + L-glutamine + ATP + H2O = L-glutaminyl-tRNA(Gln) + L-glutamate + ADP + phosphate + H(+)</text>
        <dbReference type="Rhea" id="RHEA:17521"/>
        <dbReference type="Rhea" id="RHEA-COMP:9681"/>
        <dbReference type="Rhea" id="RHEA-COMP:9684"/>
        <dbReference type="ChEBI" id="CHEBI:15377"/>
        <dbReference type="ChEBI" id="CHEBI:15378"/>
        <dbReference type="ChEBI" id="CHEBI:29985"/>
        <dbReference type="ChEBI" id="CHEBI:30616"/>
        <dbReference type="ChEBI" id="CHEBI:43474"/>
        <dbReference type="ChEBI" id="CHEBI:58359"/>
        <dbReference type="ChEBI" id="CHEBI:78520"/>
        <dbReference type="ChEBI" id="CHEBI:78521"/>
        <dbReference type="ChEBI" id="CHEBI:456216"/>
    </reaction>
</comment>
<dbReference type="GO" id="GO:0050567">
    <property type="term" value="F:glutaminyl-tRNA synthase (glutamine-hydrolyzing) activity"/>
    <property type="evidence" value="ECO:0007669"/>
    <property type="project" value="UniProtKB-UniRule"/>
</dbReference>
<dbReference type="STRING" id="1802391.A3D72_00405"/>
<dbReference type="PANTHER" id="PTHR15004">
    <property type="entry name" value="GLUTAMYL-TRNA(GLN) AMIDOTRANSFERASE SUBUNIT C, MITOCHONDRIAL"/>
    <property type="match status" value="1"/>
</dbReference>
<dbReference type="GO" id="GO:0050566">
    <property type="term" value="F:asparaginyl-tRNA synthase (glutamine-hydrolyzing) activity"/>
    <property type="evidence" value="ECO:0007669"/>
    <property type="project" value="RHEA"/>
</dbReference>
<comment type="function">
    <text evidence="1">Allows the formation of correctly charged Asn-tRNA(Asn) or Gln-tRNA(Gln) through the transamidation of misacylated Asp-tRNA(Asn) or Glu-tRNA(Gln) in organisms which lack either or both of asparaginyl-tRNA or glutaminyl-tRNA synthetases. The reaction takes place in the presence of glutamine and ATP through an activated phospho-Asp-tRNA(Asn) or phospho-Glu-tRNA(Gln).</text>
</comment>
<evidence type="ECO:0000256" key="1">
    <source>
        <dbReference type="HAMAP-Rule" id="MF_00122"/>
    </source>
</evidence>
<dbReference type="AlphaFoldDB" id="A0A1F7U867"/>
<dbReference type="Proteomes" id="UP000176303">
    <property type="component" value="Unassembled WGS sequence"/>
</dbReference>
<evidence type="ECO:0000313" key="2">
    <source>
        <dbReference type="EMBL" id="OGL73924.1"/>
    </source>
</evidence>
<evidence type="ECO:0000313" key="3">
    <source>
        <dbReference type="Proteomes" id="UP000176303"/>
    </source>
</evidence>
<dbReference type="Gene3D" id="1.10.20.60">
    <property type="entry name" value="Glu-tRNAGln amidotransferase C subunit, N-terminal domain"/>
    <property type="match status" value="1"/>
</dbReference>
<accession>A0A1F7U867</accession>
<dbReference type="EC" id="6.3.5.-" evidence="1"/>
<dbReference type="EMBL" id="MGDZ01000014">
    <property type="protein sequence ID" value="OGL73924.1"/>
    <property type="molecule type" value="Genomic_DNA"/>
</dbReference>
<keyword evidence="1" id="KW-0436">Ligase</keyword>
<dbReference type="InterPro" id="IPR003837">
    <property type="entry name" value="GatC"/>
</dbReference>